<dbReference type="SMART" id="SM00419">
    <property type="entry name" value="HTH_CRP"/>
    <property type="match status" value="1"/>
</dbReference>
<dbReference type="InterPro" id="IPR012318">
    <property type="entry name" value="HTH_CRP"/>
</dbReference>
<sequence>MKTFIPPDDCSLGNIDAPCFRNLLPEEIDLARNSKTRVIFRKGENLTKQGAFASSVLFIVDGLAKQYVEGDATRNFNLRLLKGGEFVGLSVAFNNHTYQYSVVALRETTACLIEKEAVTSLIKANGTFAYNIINRYCEQNNKLYNSIRDLMYKQMNGRLAGALLYLWNEQVNAEVFPYLSRKDIADFAGLSTESTVKLLKTFEKEGLISLEDKDIRLNDVAGLEQINLRG</sequence>
<name>A0A644UCS3_9ZZZZ</name>
<dbReference type="InterPro" id="IPR000595">
    <property type="entry name" value="cNMP-bd_dom"/>
</dbReference>
<keyword evidence="1" id="KW-0805">Transcription regulation</keyword>
<dbReference type="SUPFAM" id="SSF46785">
    <property type="entry name" value="Winged helix' DNA-binding domain"/>
    <property type="match status" value="1"/>
</dbReference>
<dbReference type="Pfam" id="PF00027">
    <property type="entry name" value="cNMP_binding"/>
    <property type="match status" value="1"/>
</dbReference>
<dbReference type="AlphaFoldDB" id="A0A644UCS3"/>
<dbReference type="GO" id="GO:0003677">
    <property type="term" value="F:DNA binding"/>
    <property type="evidence" value="ECO:0007669"/>
    <property type="project" value="UniProtKB-KW"/>
</dbReference>
<evidence type="ECO:0000259" key="4">
    <source>
        <dbReference type="PROSITE" id="PS50042"/>
    </source>
</evidence>
<dbReference type="Gene3D" id="2.60.120.10">
    <property type="entry name" value="Jelly Rolls"/>
    <property type="match status" value="1"/>
</dbReference>
<gene>
    <name evidence="6" type="ORF">SDC9_22656</name>
</gene>
<reference evidence="6" key="1">
    <citation type="submission" date="2019-08" db="EMBL/GenBank/DDBJ databases">
        <authorList>
            <person name="Kucharzyk K."/>
            <person name="Murdoch R.W."/>
            <person name="Higgins S."/>
            <person name="Loffler F."/>
        </authorList>
    </citation>
    <scope>NUCLEOTIDE SEQUENCE</scope>
</reference>
<comment type="caution">
    <text evidence="6">The sequence shown here is derived from an EMBL/GenBank/DDBJ whole genome shotgun (WGS) entry which is preliminary data.</text>
</comment>
<protein>
    <submittedName>
        <fullName evidence="6">Cyclic AMP receptor protein</fullName>
    </submittedName>
</protein>
<organism evidence="6">
    <name type="scientific">bioreactor metagenome</name>
    <dbReference type="NCBI Taxonomy" id="1076179"/>
    <lineage>
        <taxon>unclassified sequences</taxon>
        <taxon>metagenomes</taxon>
        <taxon>ecological metagenomes</taxon>
    </lineage>
</organism>
<dbReference type="InterPro" id="IPR050397">
    <property type="entry name" value="Env_Response_Regulators"/>
</dbReference>
<evidence type="ECO:0000256" key="1">
    <source>
        <dbReference type="ARBA" id="ARBA00023015"/>
    </source>
</evidence>
<dbReference type="EMBL" id="VSSQ01000100">
    <property type="protein sequence ID" value="MPL76806.1"/>
    <property type="molecule type" value="Genomic_DNA"/>
</dbReference>
<dbReference type="SMART" id="SM00100">
    <property type="entry name" value="cNMP"/>
    <property type="match status" value="1"/>
</dbReference>
<dbReference type="Pfam" id="PF13545">
    <property type="entry name" value="HTH_Crp_2"/>
    <property type="match status" value="1"/>
</dbReference>
<dbReference type="PANTHER" id="PTHR24567">
    <property type="entry name" value="CRP FAMILY TRANSCRIPTIONAL REGULATORY PROTEIN"/>
    <property type="match status" value="1"/>
</dbReference>
<dbReference type="PANTHER" id="PTHR24567:SF74">
    <property type="entry name" value="HTH-TYPE TRANSCRIPTIONAL REGULATOR ARCR"/>
    <property type="match status" value="1"/>
</dbReference>
<evidence type="ECO:0000256" key="2">
    <source>
        <dbReference type="ARBA" id="ARBA00023125"/>
    </source>
</evidence>
<dbReference type="InterPro" id="IPR036390">
    <property type="entry name" value="WH_DNA-bd_sf"/>
</dbReference>
<dbReference type="InterPro" id="IPR014710">
    <property type="entry name" value="RmlC-like_jellyroll"/>
</dbReference>
<dbReference type="CDD" id="cd00038">
    <property type="entry name" value="CAP_ED"/>
    <property type="match status" value="1"/>
</dbReference>
<dbReference type="CDD" id="cd00092">
    <property type="entry name" value="HTH_CRP"/>
    <property type="match status" value="1"/>
</dbReference>
<dbReference type="SUPFAM" id="SSF51206">
    <property type="entry name" value="cAMP-binding domain-like"/>
    <property type="match status" value="1"/>
</dbReference>
<proteinExistence type="predicted"/>
<feature type="domain" description="Cyclic nucleotide-binding" evidence="4">
    <location>
        <begin position="19"/>
        <end position="139"/>
    </location>
</feature>
<dbReference type="PROSITE" id="PS51063">
    <property type="entry name" value="HTH_CRP_2"/>
    <property type="match status" value="1"/>
</dbReference>
<keyword evidence="3" id="KW-0804">Transcription</keyword>
<evidence type="ECO:0000259" key="5">
    <source>
        <dbReference type="PROSITE" id="PS51063"/>
    </source>
</evidence>
<dbReference type="InterPro" id="IPR036388">
    <property type="entry name" value="WH-like_DNA-bd_sf"/>
</dbReference>
<dbReference type="PROSITE" id="PS50042">
    <property type="entry name" value="CNMP_BINDING_3"/>
    <property type="match status" value="1"/>
</dbReference>
<dbReference type="GO" id="GO:0003700">
    <property type="term" value="F:DNA-binding transcription factor activity"/>
    <property type="evidence" value="ECO:0007669"/>
    <property type="project" value="TreeGrafter"/>
</dbReference>
<keyword evidence="6" id="KW-0675">Receptor</keyword>
<accession>A0A644UCS3</accession>
<evidence type="ECO:0000256" key="3">
    <source>
        <dbReference type="ARBA" id="ARBA00023163"/>
    </source>
</evidence>
<keyword evidence="2" id="KW-0238">DNA-binding</keyword>
<dbReference type="Gene3D" id="1.10.10.10">
    <property type="entry name" value="Winged helix-like DNA-binding domain superfamily/Winged helix DNA-binding domain"/>
    <property type="match status" value="1"/>
</dbReference>
<dbReference type="GO" id="GO:0005829">
    <property type="term" value="C:cytosol"/>
    <property type="evidence" value="ECO:0007669"/>
    <property type="project" value="TreeGrafter"/>
</dbReference>
<evidence type="ECO:0000313" key="6">
    <source>
        <dbReference type="EMBL" id="MPL76806.1"/>
    </source>
</evidence>
<feature type="domain" description="HTH crp-type" evidence="5">
    <location>
        <begin position="153"/>
        <end position="221"/>
    </location>
</feature>
<dbReference type="InterPro" id="IPR018490">
    <property type="entry name" value="cNMP-bd_dom_sf"/>
</dbReference>